<dbReference type="Proteomes" id="UP000596857">
    <property type="component" value="Unassembled WGS sequence"/>
</dbReference>
<evidence type="ECO:0008006" key="3">
    <source>
        <dbReference type="Google" id="ProtNLM"/>
    </source>
</evidence>
<dbReference type="RefSeq" id="WP_171716580.1">
    <property type="nucleotide sequence ID" value="NZ_WHOB01000020.1"/>
</dbReference>
<evidence type="ECO:0000313" key="2">
    <source>
        <dbReference type="Proteomes" id="UP000596857"/>
    </source>
</evidence>
<reference evidence="1 2" key="1">
    <citation type="submission" date="2019-10" db="EMBL/GenBank/DDBJ databases">
        <title>Description of Paenibacillus terricola sp. nov.</title>
        <authorList>
            <person name="Carlier A."/>
            <person name="Qi S."/>
        </authorList>
    </citation>
    <scope>NUCLEOTIDE SEQUENCE [LARGE SCALE GENOMIC DNA]</scope>
    <source>
        <strain evidence="1 2">LMG 31459</strain>
    </source>
</reference>
<evidence type="ECO:0000313" key="1">
    <source>
        <dbReference type="EMBL" id="NOU78504.1"/>
    </source>
</evidence>
<proteinExistence type="predicted"/>
<name>A0ABX1YDN5_9BACL</name>
<protein>
    <recommendedName>
        <fullName evidence="3">DUF429 domain-containing protein</fullName>
    </recommendedName>
</protein>
<keyword evidence="2" id="KW-1185">Reference proteome</keyword>
<organism evidence="1 2">
    <name type="scientific">Paenibacillus phytohabitans</name>
    <dbReference type="NCBI Taxonomy" id="2654978"/>
    <lineage>
        <taxon>Bacteria</taxon>
        <taxon>Bacillati</taxon>
        <taxon>Bacillota</taxon>
        <taxon>Bacilli</taxon>
        <taxon>Bacillales</taxon>
        <taxon>Paenibacillaceae</taxon>
        <taxon>Paenibacillus</taxon>
    </lineage>
</organism>
<dbReference type="EMBL" id="WHOB01000020">
    <property type="protein sequence ID" value="NOU78504.1"/>
    <property type="molecule type" value="Genomic_DNA"/>
</dbReference>
<sequence length="268" mass="30431">MKIYGCDFSGAKNPEGKIYVTEGNLEAGELTVERVFSCEDRLDLAYYIRSSQAPWGLDFPFSIPDYYLQEQYHSSWDNFLKGAYDDTRESFRQRFGVIHSGRNSRDMRVTDIALQAKSPVSSTPIAMHGMLYGGRKLLFNLREAVSVYPFDEVRDHASRLYEVYPSHGWKTLQLKSSDPAAPAEIGTRFKALVDETFAITVTAQSALGTLDAAGKANPHARDSMMACIPLAYCIYKYNLEKHWPVRPPFATEEEWANREREGLAVRLF</sequence>
<gene>
    <name evidence="1" type="ORF">GC101_06370</name>
</gene>
<accession>A0ABX1YDN5</accession>
<comment type="caution">
    <text evidence="1">The sequence shown here is derived from an EMBL/GenBank/DDBJ whole genome shotgun (WGS) entry which is preliminary data.</text>
</comment>